<gene>
    <name evidence="8" type="ORF">P43SY_007662</name>
</gene>
<feature type="disulfide bond" evidence="5">
    <location>
        <begin position="381"/>
        <end position="419"/>
    </location>
</feature>
<evidence type="ECO:0000256" key="6">
    <source>
        <dbReference type="SAM" id="MobiDB-lite"/>
    </source>
</evidence>
<keyword evidence="5" id="KW-1015">Disulfide bond</keyword>
<feature type="active site" evidence="4">
    <location>
        <position position="348"/>
    </location>
</feature>
<protein>
    <recommendedName>
        <fullName evidence="7">Peptidase A1 domain-containing protein</fullName>
    </recommendedName>
</protein>
<dbReference type="FunFam" id="2.40.70.10:FF:000008">
    <property type="entry name" value="Cathepsin D"/>
    <property type="match status" value="1"/>
</dbReference>
<sequence length="470" mass="51072">MFLVPMGRIVTLQDPPLESPLMRRLLQLVATLAIVATSAVDSAVPSPHGPQPRPLYRLPLSTRPSTHHSWRCSPGARRPGAAPIQLVQGREDTQPQQSTAEGSHAVALADDELYAHLRLSNLQNYQYYADISLGTPPQTFSVLLDTGSSDAWVPAESCSACRFHARFNASASSTFRLLGDPFEGVYGSGDAYGNLASDRLQLGGFVIPSFAFALIRNETGDIPTFVPDGVVGLAFRGMSQTQRTPLLDALVASHPHMDAVFAFHLVKTTGDDDRPSELQSELHLGGFDLSCAGRAPRIAFFPVVPLPGNAELTYWTLPLANVAVLGPKDRRDLLPRRLCDPECFAIVDSGSSLIYAPAQDFADVIAAITRGLSCDVASLVCWNLTLADLPTLSLSFGRGPRNVFELRPEVYADCEDGACAINILNHGDLGDDLFWWVLGDSFLQEFYTVFDIARRRVGVTCDTASDRCRL</sequence>
<evidence type="ECO:0000256" key="5">
    <source>
        <dbReference type="PIRSR" id="PIRSR601461-2"/>
    </source>
</evidence>
<evidence type="ECO:0000313" key="8">
    <source>
        <dbReference type="EMBL" id="KAJ0404409.1"/>
    </source>
</evidence>
<dbReference type="PRINTS" id="PR00792">
    <property type="entry name" value="PEPSIN"/>
</dbReference>
<accession>A0AAD5QCK2</accession>
<keyword evidence="3" id="KW-0064">Aspartyl protease</keyword>
<evidence type="ECO:0000313" key="9">
    <source>
        <dbReference type="Proteomes" id="UP001209570"/>
    </source>
</evidence>
<keyword evidence="3" id="KW-0378">Hydrolase</keyword>
<dbReference type="InterPro" id="IPR001461">
    <property type="entry name" value="Aspartic_peptidase_A1"/>
</dbReference>
<dbReference type="PROSITE" id="PS51767">
    <property type="entry name" value="PEPTIDASE_A1"/>
    <property type="match status" value="1"/>
</dbReference>
<dbReference type="PANTHER" id="PTHR47966">
    <property type="entry name" value="BETA-SITE APP-CLEAVING ENZYME, ISOFORM A-RELATED"/>
    <property type="match status" value="1"/>
</dbReference>
<feature type="region of interest" description="Disordered" evidence="6">
    <location>
        <begin position="41"/>
        <end position="79"/>
    </location>
</feature>
<dbReference type="Gene3D" id="2.40.70.10">
    <property type="entry name" value="Acid Proteases"/>
    <property type="match status" value="2"/>
</dbReference>
<dbReference type="GO" id="GO:0004190">
    <property type="term" value="F:aspartic-type endopeptidase activity"/>
    <property type="evidence" value="ECO:0007669"/>
    <property type="project" value="UniProtKB-KW"/>
</dbReference>
<keyword evidence="2" id="KW-0645">Protease</keyword>
<dbReference type="CDD" id="cd05471">
    <property type="entry name" value="pepsin_like"/>
    <property type="match status" value="1"/>
</dbReference>
<comment type="caution">
    <text evidence="8">The sequence shown here is derived from an EMBL/GenBank/DDBJ whole genome shotgun (WGS) entry which is preliminary data.</text>
</comment>
<reference evidence="8" key="1">
    <citation type="submission" date="2021-12" db="EMBL/GenBank/DDBJ databases">
        <title>Prjna785345.</title>
        <authorList>
            <person name="Rujirawat T."/>
            <person name="Krajaejun T."/>
        </authorList>
    </citation>
    <scope>NUCLEOTIDE SEQUENCE</scope>
    <source>
        <strain evidence="8">Pi057C3</strain>
    </source>
</reference>
<dbReference type="InterPro" id="IPR021109">
    <property type="entry name" value="Peptidase_aspartic_dom_sf"/>
</dbReference>
<dbReference type="Proteomes" id="UP001209570">
    <property type="component" value="Unassembled WGS sequence"/>
</dbReference>
<dbReference type="PANTHER" id="PTHR47966:SF51">
    <property type="entry name" value="BETA-SITE APP-CLEAVING ENZYME, ISOFORM A-RELATED"/>
    <property type="match status" value="1"/>
</dbReference>
<evidence type="ECO:0000259" key="7">
    <source>
        <dbReference type="PROSITE" id="PS51767"/>
    </source>
</evidence>
<dbReference type="InterPro" id="IPR034164">
    <property type="entry name" value="Pepsin-like_dom"/>
</dbReference>
<feature type="active site" evidence="4">
    <location>
        <position position="145"/>
    </location>
</feature>
<proteinExistence type="inferred from homology"/>
<evidence type="ECO:0000256" key="3">
    <source>
        <dbReference type="ARBA" id="ARBA00022750"/>
    </source>
</evidence>
<name>A0AAD5QCK2_PYTIN</name>
<dbReference type="GO" id="GO:0006508">
    <property type="term" value="P:proteolysis"/>
    <property type="evidence" value="ECO:0007669"/>
    <property type="project" value="UniProtKB-KW"/>
</dbReference>
<dbReference type="InterPro" id="IPR033121">
    <property type="entry name" value="PEPTIDASE_A1"/>
</dbReference>
<evidence type="ECO:0000256" key="4">
    <source>
        <dbReference type="PIRSR" id="PIRSR601461-1"/>
    </source>
</evidence>
<comment type="similarity">
    <text evidence="1">Belongs to the peptidase A1 family.</text>
</comment>
<dbReference type="Pfam" id="PF00026">
    <property type="entry name" value="Asp"/>
    <property type="match status" value="1"/>
</dbReference>
<dbReference type="AlphaFoldDB" id="A0AAD5QCK2"/>
<feature type="domain" description="Peptidase A1" evidence="7">
    <location>
        <begin position="127"/>
        <end position="460"/>
    </location>
</feature>
<dbReference type="SUPFAM" id="SSF50630">
    <property type="entry name" value="Acid proteases"/>
    <property type="match status" value="1"/>
</dbReference>
<evidence type="ECO:0000256" key="2">
    <source>
        <dbReference type="ARBA" id="ARBA00022670"/>
    </source>
</evidence>
<organism evidence="8 9">
    <name type="scientific">Pythium insidiosum</name>
    <name type="common">Pythiosis disease agent</name>
    <dbReference type="NCBI Taxonomy" id="114742"/>
    <lineage>
        <taxon>Eukaryota</taxon>
        <taxon>Sar</taxon>
        <taxon>Stramenopiles</taxon>
        <taxon>Oomycota</taxon>
        <taxon>Peronosporomycetes</taxon>
        <taxon>Pythiales</taxon>
        <taxon>Pythiaceae</taxon>
        <taxon>Pythium</taxon>
    </lineage>
</organism>
<evidence type="ECO:0000256" key="1">
    <source>
        <dbReference type="ARBA" id="ARBA00007447"/>
    </source>
</evidence>
<keyword evidence="9" id="KW-1185">Reference proteome</keyword>
<dbReference type="EMBL" id="JAKCXM010000063">
    <property type="protein sequence ID" value="KAJ0404409.1"/>
    <property type="molecule type" value="Genomic_DNA"/>
</dbReference>